<evidence type="ECO:0000256" key="1">
    <source>
        <dbReference type="SAM" id="MobiDB-lite"/>
    </source>
</evidence>
<name>A0A224XQA2_9HEMI</name>
<feature type="region of interest" description="Disordered" evidence="1">
    <location>
        <begin position="29"/>
        <end position="49"/>
    </location>
</feature>
<sequence>MVVVLLLLLSRIGIKSVRTAKKLVSNTPAFTQSAQERSEHTNRKSAQYNAHQQKRVLEALEDCLGETVFAGVPEQRGHRSQNQKLQQPQRNKIRETIDPLSNELQQSP</sequence>
<evidence type="ECO:0000256" key="2">
    <source>
        <dbReference type="SAM" id="SignalP"/>
    </source>
</evidence>
<evidence type="ECO:0000313" key="3">
    <source>
        <dbReference type="EMBL" id="JAW14676.1"/>
    </source>
</evidence>
<feature type="region of interest" description="Disordered" evidence="1">
    <location>
        <begin position="71"/>
        <end position="108"/>
    </location>
</feature>
<accession>A0A224XQA2</accession>
<dbReference type="EMBL" id="GFTR01001750">
    <property type="protein sequence ID" value="JAW14676.1"/>
    <property type="molecule type" value="Transcribed_RNA"/>
</dbReference>
<proteinExistence type="predicted"/>
<dbReference type="AlphaFoldDB" id="A0A224XQA2"/>
<keyword evidence="2" id="KW-0732">Signal</keyword>
<feature type="compositionally biased region" description="Polar residues" evidence="1">
    <location>
        <begin position="80"/>
        <end position="90"/>
    </location>
</feature>
<feature type="chain" id="PRO_5012036280" evidence="2">
    <location>
        <begin position="20"/>
        <end position="108"/>
    </location>
</feature>
<reference evidence="3" key="1">
    <citation type="journal article" date="2018" name="PLoS Negl. Trop. Dis.">
        <title>An insight into the salivary gland and fat body transcriptome of Panstrongylus lignarius (Hemiptera: Heteroptera), the main vector of Chagas disease in Peru.</title>
        <authorList>
            <person name="Nevoa J.C."/>
            <person name="Mendes M.T."/>
            <person name="da Silva M.V."/>
            <person name="Soares S.C."/>
            <person name="Oliveira C.J.F."/>
            <person name="Ribeiro J.M.C."/>
        </authorList>
    </citation>
    <scope>NUCLEOTIDE SEQUENCE</scope>
</reference>
<feature type="signal peptide" evidence="2">
    <location>
        <begin position="1"/>
        <end position="19"/>
    </location>
</feature>
<protein>
    <submittedName>
        <fullName evidence="3">Putative secreted protein</fullName>
    </submittedName>
</protein>
<organism evidence="3">
    <name type="scientific">Panstrongylus lignarius</name>
    <dbReference type="NCBI Taxonomy" id="156445"/>
    <lineage>
        <taxon>Eukaryota</taxon>
        <taxon>Metazoa</taxon>
        <taxon>Ecdysozoa</taxon>
        <taxon>Arthropoda</taxon>
        <taxon>Hexapoda</taxon>
        <taxon>Insecta</taxon>
        <taxon>Pterygota</taxon>
        <taxon>Neoptera</taxon>
        <taxon>Paraneoptera</taxon>
        <taxon>Hemiptera</taxon>
        <taxon>Heteroptera</taxon>
        <taxon>Panheteroptera</taxon>
        <taxon>Cimicomorpha</taxon>
        <taxon>Reduviidae</taxon>
        <taxon>Triatominae</taxon>
        <taxon>Panstrongylus</taxon>
    </lineage>
</organism>